<dbReference type="GO" id="GO:0008832">
    <property type="term" value="F:dGTPase activity"/>
    <property type="evidence" value="ECO:0007669"/>
    <property type="project" value="TreeGrafter"/>
</dbReference>
<dbReference type="EMBL" id="JACHYB010000002">
    <property type="protein sequence ID" value="MBB3188425.1"/>
    <property type="molecule type" value="Genomic_DNA"/>
</dbReference>
<evidence type="ECO:0000259" key="1">
    <source>
        <dbReference type="SMART" id="SM00471"/>
    </source>
</evidence>
<protein>
    <recommendedName>
        <fullName evidence="1">HD/PDEase domain-containing protein</fullName>
    </recommendedName>
</protein>
<dbReference type="InterPro" id="IPR003607">
    <property type="entry name" value="HD/PDEase_dom"/>
</dbReference>
<dbReference type="SUPFAM" id="SSF109604">
    <property type="entry name" value="HD-domain/PDEase-like"/>
    <property type="match status" value="1"/>
</dbReference>
<dbReference type="InterPro" id="IPR045509">
    <property type="entry name" value="HD_assoc_2"/>
</dbReference>
<feature type="domain" description="HD/PDEase" evidence="1">
    <location>
        <begin position="53"/>
        <end position="178"/>
    </location>
</feature>
<name>A0A7W5DST5_9PORP</name>
<dbReference type="AlphaFoldDB" id="A0A7W5DST5"/>
<dbReference type="InterPro" id="IPR050135">
    <property type="entry name" value="dGTPase-like"/>
</dbReference>
<gene>
    <name evidence="2" type="ORF">FHX64_002623</name>
</gene>
<evidence type="ECO:0000313" key="3">
    <source>
        <dbReference type="Proteomes" id="UP000544222"/>
    </source>
</evidence>
<dbReference type="PANTHER" id="PTHR11373">
    <property type="entry name" value="DEOXYNUCLEOSIDE TRIPHOSPHATE TRIPHOSPHOHYDROLASE"/>
    <property type="match status" value="1"/>
</dbReference>
<evidence type="ECO:0000313" key="2">
    <source>
        <dbReference type="EMBL" id="MBB3188425.1"/>
    </source>
</evidence>
<reference evidence="2 3" key="1">
    <citation type="submission" date="2020-08" db="EMBL/GenBank/DDBJ databases">
        <title>Genomic Encyclopedia of Type Strains, Phase IV (KMG-IV): sequencing the most valuable type-strain genomes for metagenomic binning, comparative biology and taxonomic classification.</title>
        <authorList>
            <person name="Goeker M."/>
        </authorList>
    </citation>
    <scope>NUCLEOTIDE SEQUENCE [LARGE SCALE GENOMIC DNA]</scope>
    <source>
        <strain evidence="2 3">DSM 27471</strain>
    </source>
</reference>
<dbReference type="InterPro" id="IPR006674">
    <property type="entry name" value="HD_domain"/>
</dbReference>
<dbReference type="Pfam" id="PF19276">
    <property type="entry name" value="HD_assoc_2"/>
    <property type="match status" value="1"/>
</dbReference>
<dbReference type="RefSeq" id="WP_183414170.1">
    <property type="nucleotide sequence ID" value="NZ_JACHYB010000002.1"/>
</dbReference>
<keyword evidence="3" id="KW-1185">Reference proteome</keyword>
<dbReference type="PANTHER" id="PTHR11373:SF4">
    <property type="entry name" value="DEOXYNUCLEOSIDE TRIPHOSPHATE TRIPHOSPHOHYDROLASE SAMHD1"/>
    <property type="match status" value="1"/>
</dbReference>
<dbReference type="Pfam" id="PF01966">
    <property type="entry name" value="HD"/>
    <property type="match status" value="1"/>
</dbReference>
<dbReference type="GO" id="GO:0006203">
    <property type="term" value="P:dGTP catabolic process"/>
    <property type="evidence" value="ECO:0007669"/>
    <property type="project" value="TreeGrafter"/>
</dbReference>
<dbReference type="Proteomes" id="UP000544222">
    <property type="component" value="Unassembled WGS sequence"/>
</dbReference>
<organism evidence="2 3">
    <name type="scientific">Microbacter margulisiae</name>
    <dbReference type="NCBI Taxonomy" id="1350067"/>
    <lineage>
        <taxon>Bacteria</taxon>
        <taxon>Pseudomonadati</taxon>
        <taxon>Bacteroidota</taxon>
        <taxon>Bacteroidia</taxon>
        <taxon>Bacteroidales</taxon>
        <taxon>Porphyromonadaceae</taxon>
        <taxon>Microbacter</taxon>
    </lineage>
</organism>
<comment type="caution">
    <text evidence="2">The sequence shown here is derived from an EMBL/GenBank/DDBJ whole genome shotgun (WGS) entry which is preliminary data.</text>
</comment>
<accession>A0A7W5DST5</accession>
<dbReference type="Gene3D" id="1.10.3210.10">
    <property type="entry name" value="Hypothetical protein af1432"/>
    <property type="match status" value="1"/>
</dbReference>
<dbReference type="SMART" id="SM00471">
    <property type="entry name" value="HDc"/>
    <property type="match status" value="1"/>
</dbReference>
<dbReference type="CDD" id="cd00077">
    <property type="entry name" value="HDc"/>
    <property type="match status" value="1"/>
</dbReference>
<sequence length="411" mass="47382">MMQTKKRKIINDPVFGFISIPTETLYDIIQHPYMQRLTRIKQLGLSSFVYPGTQHTRFQHSLGAMHLMGEAIRQLRWMGADINAEEEEAALAAILLHDIGHAPFSHVLENSLVSGISHEEISSLMMEEISREMPACLPMAISIFKGTYPKYFLHQLVSGQLDMDRLDYLRRDSFYAGVTEGSIGSAQIIRMLDLFEGRLVVQEKGVYSIEKFLLARRLMYWQVYLHKTSIAAEELLIHVLSRAKELTLAGHHLFASPSLQFFLNQKIVKDDFYRSPEVLHNYVNLDDSDIVSAIKVWIVYPDIILSTLSNAFINRRLFKVSILRKPMDNLEIERLNERYATYFGITKEEGRYFWAEEQVANEIYAANEDGIKIKYKNGDLKDITDASDMFNLDMLSKEATKLYLCYLPVND</sequence>
<proteinExistence type="predicted"/>